<dbReference type="AlphaFoldDB" id="A0A1W1C081"/>
<feature type="domain" description="Caspase family p20" evidence="3">
    <location>
        <begin position="391"/>
        <end position="470"/>
    </location>
</feature>
<reference evidence="4" key="1">
    <citation type="submission" date="2016-10" db="EMBL/GenBank/DDBJ databases">
        <authorList>
            <person name="de Groot N.N."/>
        </authorList>
    </citation>
    <scope>NUCLEOTIDE SEQUENCE</scope>
</reference>
<sequence>MKKFLTLITLFLFIIGISACQNSSPSPKGISVNSSSTKAIDSKEPLTIIGGELNYELINTIKSDNELYGIKFNPKDNTIIAYGDSSSIDIYTMNLKPITSIESKNDEINSIDISSDGNYLVSGGDDGYIEIWNLNNYKLVNRMQSNSKETFAVAFSSDGKKVASGGAEKVIDIWNATSGEQIARLEGHQDEISNISFIDFDRKLVSTAKDKQTKIWDVTKKKNIYTYLTPSNEYGSIKKVKSFDDYTISALTEVESAQGNSRKRNGPPVWKYTIKFKDNQGNTLQEFNQHRGTITDIAVAKNRSYMASSSEDKTVRLWDLEKKKHITNIILKDKAYGVSINKSGHLLVALEGHHKIKLFQIKSGFSPTNSSSVSSPVAQSTTNNTISSWYKKQYAIVVGINTYKKKSIPTLSNALNDARSVAKVLREKGFSVIELYNENATKDRIFDALKKIKQLATPQDSTLFYFAGHGDGVSGENNVREGYILPFDFASELNNPNFDVMYYDKSAISISSLVMYARDTKAKHIGIILDSCFSGLAMDSKYASKSLENVENLDSIEFDTKTRSIRIKPLKVASTQSSNKRNKAENLIKELLSKKSINILTAGDDQPVSDGSQHSPFTTALLNVLDSNTNKKGFIRFNTLANYIKNYVEKQTKQRQKPQYKNESLENGDFIFKI</sequence>
<dbReference type="Pfam" id="PF23586">
    <property type="entry name" value="Beta-prop_NWD2_C"/>
    <property type="match status" value="1"/>
</dbReference>
<evidence type="ECO:0000259" key="3">
    <source>
        <dbReference type="PROSITE" id="PS50208"/>
    </source>
</evidence>
<protein>
    <submittedName>
        <fullName evidence="4">High-affnity carbon uptake protein Hat/HatR</fullName>
    </submittedName>
</protein>
<evidence type="ECO:0000313" key="4">
    <source>
        <dbReference type="EMBL" id="SFV59199.1"/>
    </source>
</evidence>
<dbReference type="PANTHER" id="PTHR19848:SF8">
    <property type="entry name" value="F-BOX AND WD REPEAT DOMAIN CONTAINING 7"/>
    <property type="match status" value="1"/>
</dbReference>
<keyword evidence="2" id="KW-0677">Repeat</keyword>
<dbReference type="Pfam" id="PF00656">
    <property type="entry name" value="Peptidase_C14"/>
    <property type="match status" value="1"/>
</dbReference>
<dbReference type="PROSITE" id="PS50208">
    <property type="entry name" value="CASPASE_P20"/>
    <property type="match status" value="1"/>
</dbReference>
<proteinExistence type="predicted"/>
<evidence type="ECO:0000256" key="2">
    <source>
        <dbReference type="ARBA" id="ARBA00022737"/>
    </source>
</evidence>
<dbReference type="GO" id="GO:0006508">
    <property type="term" value="P:proteolysis"/>
    <property type="evidence" value="ECO:0007669"/>
    <property type="project" value="InterPro"/>
</dbReference>
<dbReference type="PROSITE" id="PS50294">
    <property type="entry name" value="WD_REPEATS_REGION"/>
    <property type="match status" value="4"/>
</dbReference>
<dbReference type="InterPro" id="IPR001680">
    <property type="entry name" value="WD40_rpt"/>
</dbReference>
<dbReference type="Gene3D" id="3.40.50.1460">
    <property type="match status" value="1"/>
</dbReference>
<evidence type="ECO:0000256" key="1">
    <source>
        <dbReference type="ARBA" id="ARBA00022574"/>
    </source>
</evidence>
<dbReference type="InterPro" id="IPR011600">
    <property type="entry name" value="Pept_C14_caspase"/>
</dbReference>
<dbReference type="GO" id="GO:0004197">
    <property type="term" value="F:cysteine-type endopeptidase activity"/>
    <property type="evidence" value="ECO:0007669"/>
    <property type="project" value="InterPro"/>
</dbReference>
<dbReference type="InterPro" id="IPR036322">
    <property type="entry name" value="WD40_repeat_dom_sf"/>
</dbReference>
<dbReference type="InterPro" id="IPR015943">
    <property type="entry name" value="WD40/YVTN_repeat-like_dom_sf"/>
</dbReference>
<dbReference type="InterPro" id="IPR019775">
    <property type="entry name" value="WD40_repeat_CS"/>
</dbReference>
<dbReference type="SUPFAM" id="SSF50978">
    <property type="entry name" value="WD40 repeat-like"/>
    <property type="match status" value="1"/>
</dbReference>
<gene>
    <name evidence="4" type="ORF">MNB_SV-14-1760</name>
</gene>
<dbReference type="Gene3D" id="2.130.10.10">
    <property type="entry name" value="YVTN repeat-like/Quinoprotein amine dehydrogenase"/>
    <property type="match status" value="2"/>
</dbReference>
<dbReference type="InterPro" id="IPR056534">
    <property type="entry name" value="Beta-prop_NWD2_C"/>
</dbReference>
<dbReference type="PROSITE" id="PS00678">
    <property type="entry name" value="WD_REPEATS_1"/>
    <property type="match status" value="3"/>
</dbReference>
<dbReference type="PROSITE" id="PS51257">
    <property type="entry name" value="PROKAR_LIPOPROTEIN"/>
    <property type="match status" value="1"/>
</dbReference>
<dbReference type="InterPro" id="IPR020472">
    <property type="entry name" value="WD40_PAC1"/>
</dbReference>
<dbReference type="PANTHER" id="PTHR19848">
    <property type="entry name" value="WD40 REPEAT PROTEIN"/>
    <property type="match status" value="1"/>
</dbReference>
<accession>A0A1W1C081</accession>
<organism evidence="4">
    <name type="scientific">hydrothermal vent metagenome</name>
    <dbReference type="NCBI Taxonomy" id="652676"/>
    <lineage>
        <taxon>unclassified sequences</taxon>
        <taxon>metagenomes</taxon>
        <taxon>ecological metagenomes</taxon>
    </lineage>
</organism>
<dbReference type="SUPFAM" id="SSF52129">
    <property type="entry name" value="Caspase-like"/>
    <property type="match status" value="1"/>
</dbReference>
<keyword evidence="1" id="KW-0853">WD repeat</keyword>
<dbReference type="InterPro" id="IPR029030">
    <property type="entry name" value="Caspase-like_dom_sf"/>
</dbReference>
<dbReference type="EMBL" id="FPHN01000099">
    <property type="protein sequence ID" value="SFV59199.1"/>
    <property type="molecule type" value="Genomic_DNA"/>
</dbReference>
<dbReference type="SMART" id="SM00320">
    <property type="entry name" value="WD40"/>
    <property type="match status" value="5"/>
</dbReference>
<dbReference type="InterPro" id="IPR001309">
    <property type="entry name" value="Pept_C14_p20"/>
</dbReference>
<dbReference type="PROSITE" id="PS50082">
    <property type="entry name" value="WD_REPEATS_2"/>
    <property type="match status" value="4"/>
</dbReference>
<dbReference type="PRINTS" id="PR00320">
    <property type="entry name" value="GPROTEINBRPT"/>
</dbReference>
<name>A0A1W1C081_9ZZZZ</name>